<keyword evidence="5 9" id="KW-0812">Transmembrane</keyword>
<keyword evidence="6" id="KW-0677">Repeat</keyword>
<comment type="similarity">
    <text evidence="2 9">Belongs to the SWEET sugar transporter family.</text>
</comment>
<accession>A0AAD8NVD6</accession>
<evidence type="ECO:0000256" key="5">
    <source>
        <dbReference type="ARBA" id="ARBA00022692"/>
    </source>
</evidence>
<evidence type="ECO:0000313" key="11">
    <source>
        <dbReference type="Proteomes" id="UP001229421"/>
    </source>
</evidence>
<protein>
    <recommendedName>
        <fullName evidence="9">Bidirectional sugar transporter SWEET</fullName>
    </recommendedName>
</protein>
<feature type="transmembrane region" description="Helical" evidence="9">
    <location>
        <begin position="132"/>
        <end position="151"/>
    </location>
</feature>
<dbReference type="PANTHER" id="PTHR10791:SF159">
    <property type="entry name" value="BIDIRECTIONAL SUGAR TRANSPORTER SWEET5"/>
    <property type="match status" value="1"/>
</dbReference>
<evidence type="ECO:0000256" key="3">
    <source>
        <dbReference type="ARBA" id="ARBA00022448"/>
    </source>
</evidence>
<feature type="transmembrane region" description="Helical" evidence="9">
    <location>
        <begin position="191"/>
        <end position="212"/>
    </location>
</feature>
<dbReference type="GO" id="GO:0005886">
    <property type="term" value="C:plasma membrane"/>
    <property type="evidence" value="ECO:0007669"/>
    <property type="project" value="UniProtKB-SubCell"/>
</dbReference>
<reference evidence="10" key="1">
    <citation type="journal article" date="2023" name="bioRxiv">
        <title>Improved chromosome-level genome assembly for marigold (Tagetes erecta).</title>
        <authorList>
            <person name="Jiang F."/>
            <person name="Yuan L."/>
            <person name="Wang S."/>
            <person name="Wang H."/>
            <person name="Xu D."/>
            <person name="Wang A."/>
            <person name="Fan W."/>
        </authorList>
    </citation>
    <scope>NUCLEOTIDE SEQUENCE</scope>
    <source>
        <strain evidence="10">WSJ</strain>
        <tissue evidence="10">Leaf</tissue>
    </source>
</reference>
<keyword evidence="11" id="KW-1185">Reference proteome</keyword>
<dbReference type="EMBL" id="JAUHHV010000006">
    <property type="protein sequence ID" value="KAK1422342.1"/>
    <property type="molecule type" value="Genomic_DNA"/>
</dbReference>
<evidence type="ECO:0000256" key="4">
    <source>
        <dbReference type="ARBA" id="ARBA00022597"/>
    </source>
</evidence>
<dbReference type="InterPro" id="IPR004316">
    <property type="entry name" value="SWEET_rpt"/>
</dbReference>
<evidence type="ECO:0000256" key="1">
    <source>
        <dbReference type="ARBA" id="ARBA00004127"/>
    </source>
</evidence>
<dbReference type="GO" id="GO:0051260">
    <property type="term" value="P:protein homooligomerization"/>
    <property type="evidence" value="ECO:0007669"/>
    <property type="project" value="UniProtKB-ARBA"/>
</dbReference>
<dbReference type="Proteomes" id="UP001229421">
    <property type="component" value="Unassembled WGS sequence"/>
</dbReference>
<evidence type="ECO:0000313" key="10">
    <source>
        <dbReference type="EMBL" id="KAK1422342.1"/>
    </source>
</evidence>
<comment type="subcellular location">
    <subcellularLocation>
        <location evidence="9">Cell membrane</location>
        <topology evidence="9">Multi-pass membrane protein</topology>
    </subcellularLocation>
    <subcellularLocation>
        <location evidence="1">Endomembrane system</location>
        <topology evidence="1">Multi-pass membrane protein</topology>
    </subcellularLocation>
</comment>
<keyword evidence="7 9" id="KW-1133">Transmembrane helix</keyword>
<dbReference type="Pfam" id="PF03083">
    <property type="entry name" value="MtN3_slv"/>
    <property type="match status" value="2"/>
</dbReference>
<keyword evidence="4 9" id="KW-0762">Sugar transport</keyword>
<evidence type="ECO:0000256" key="9">
    <source>
        <dbReference type="RuleBase" id="RU910715"/>
    </source>
</evidence>
<dbReference type="GO" id="GO:0051119">
    <property type="term" value="F:sugar transmembrane transporter activity"/>
    <property type="evidence" value="ECO:0007669"/>
    <property type="project" value="InterPro"/>
</dbReference>
<dbReference type="PANTHER" id="PTHR10791">
    <property type="entry name" value="RAG1-ACTIVATING PROTEIN 1"/>
    <property type="match status" value="1"/>
</dbReference>
<dbReference type="GO" id="GO:0012505">
    <property type="term" value="C:endomembrane system"/>
    <property type="evidence" value="ECO:0007669"/>
    <property type="project" value="UniProtKB-SubCell"/>
</dbReference>
<keyword evidence="3 9" id="KW-0813">Transport</keyword>
<feature type="transmembrane region" description="Helical" evidence="9">
    <location>
        <begin position="45"/>
        <end position="64"/>
    </location>
</feature>
<keyword evidence="8 9" id="KW-0472">Membrane</keyword>
<name>A0AAD8NVD6_TARER</name>
<feature type="transmembrane region" description="Helical" evidence="9">
    <location>
        <begin position="70"/>
        <end position="90"/>
    </location>
</feature>
<gene>
    <name evidence="10" type="ORF">QVD17_25389</name>
</gene>
<evidence type="ECO:0000256" key="2">
    <source>
        <dbReference type="ARBA" id="ARBA00007809"/>
    </source>
</evidence>
<feature type="transmembrane region" description="Helical" evidence="9">
    <location>
        <begin position="102"/>
        <end position="126"/>
    </location>
</feature>
<organism evidence="10 11">
    <name type="scientific">Tagetes erecta</name>
    <name type="common">African marigold</name>
    <dbReference type="NCBI Taxonomy" id="13708"/>
    <lineage>
        <taxon>Eukaryota</taxon>
        <taxon>Viridiplantae</taxon>
        <taxon>Streptophyta</taxon>
        <taxon>Embryophyta</taxon>
        <taxon>Tracheophyta</taxon>
        <taxon>Spermatophyta</taxon>
        <taxon>Magnoliopsida</taxon>
        <taxon>eudicotyledons</taxon>
        <taxon>Gunneridae</taxon>
        <taxon>Pentapetalae</taxon>
        <taxon>asterids</taxon>
        <taxon>campanulids</taxon>
        <taxon>Asterales</taxon>
        <taxon>Asteraceae</taxon>
        <taxon>Asteroideae</taxon>
        <taxon>Heliantheae alliance</taxon>
        <taxon>Tageteae</taxon>
        <taxon>Tagetes</taxon>
    </lineage>
</organism>
<proteinExistence type="inferred from homology"/>
<comment type="function">
    <text evidence="9">Mediates both low-affinity uptake and efflux of sugar across the membrane.</text>
</comment>
<feature type="transmembrane region" description="Helical" evidence="9">
    <location>
        <begin position="163"/>
        <end position="185"/>
    </location>
</feature>
<dbReference type="FunFam" id="1.20.1280.290:FF:000001">
    <property type="entry name" value="Bidirectional sugar transporter SWEET"/>
    <property type="match status" value="1"/>
</dbReference>
<feature type="transmembrane region" description="Helical" evidence="9">
    <location>
        <begin position="12"/>
        <end position="33"/>
    </location>
</feature>
<comment type="caution">
    <text evidence="10">The sequence shown here is derived from an EMBL/GenBank/DDBJ whole genome shotgun (WGS) entry which is preliminary data.</text>
</comment>
<dbReference type="FunFam" id="1.20.1280.290:FF:000002">
    <property type="entry name" value="Bidirectional sugar transporter SWEET"/>
    <property type="match status" value="1"/>
</dbReference>
<sequence>MHIDTTRTLVGILGNIVSVMLFLSPLPTFLKIIKAKSVQAYKPDPYVATLLNCSLWLFYALPIVHPNSLLVITINVIGITIEVIFITIFLRHSTWGGRRKIIIVLFIEAIIVAAVVVITLMCFHTYHDRSMIVGLVCIVFNIIMYASPLTVMRMVIKTRSVKYMPFSLSLATFINSVVWCGYALMPLDPYILVPNALGTVSAIVQLVLYATYYGSTNWDDDDDEQGVVQMSSKKSNP</sequence>
<evidence type="ECO:0000256" key="7">
    <source>
        <dbReference type="ARBA" id="ARBA00022989"/>
    </source>
</evidence>
<evidence type="ECO:0000256" key="8">
    <source>
        <dbReference type="ARBA" id="ARBA00023136"/>
    </source>
</evidence>
<evidence type="ECO:0000256" key="6">
    <source>
        <dbReference type="ARBA" id="ARBA00022737"/>
    </source>
</evidence>
<dbReference type="Gene3D" id="1.20.1280.290">
    <property type="match status" value="2"/>
</dbReference>
<dbReference type="InterPro" id="IPR047664">
    <property type="entry name" value="SWEET"/>
</dbReference>
<dbReference type="AlphaFoldDB" id="A0AAD8NVD6"/>